<evidence type="ECO:0000256" key="4">
    <source>
        <dbReference type="ARBA" id="ARBA00023136"/>
    </source>
</evidence>
<dbReference type="InterPro" id="IPR006694">
    <property type="entry name" value="Fatty_acid_hydroxylase"/>
</dbReference>
<dbReference type="RefSeq" id="WP_083561875.1">
    <property type="nucleotide sequence ID" value="NZ_AQQV01000003.1"/>
</dbReference>
<evidence type="ECO:0000313" key="8">
    <source>
        <dbReference type="Proteomes" id="UP000192342"/>
    </source>
</evidence>
<dbReference type="AlphaFoldDB" id="A0A1Y1SB33"/>
<proteinExistence type="predicted"/>
<evidence type="ECO:0000313" key="7">
    <source>
        <dbReference type="EMBL" id="ORE85831.1"/>
    </source>
</evidence>
<dbReference type="GO" id="GO:0008610">
    <property type="term" value="P:lipid biosynthetic process"/>
    <property type="evidence" value="ECO:0007669"/>
    <property type="project" value="InterPro"/>
</dbReference>
<dbReference type="PANTHER" id="PTHR11863">
    <property type="entry name" value="STEROL DESATURASE"/>
    <property type="match status" value="1"/>
</dbReference>
<protein>
    <submittedName>
        <fullName evidence="7">Sterol desaturase</fullName>
    </submittedName>
</protein>
<evidence type="ECO:0000256" key="5">
    <source>
        <dbReference type="SAM" id="Phobius"/>
    </source>
</evidence>
<feature type="transmembrane region" description="Helical" evidence="5">
    <location>
        <begin position="128"/>
        <end position="146"/>
    </location>
</feature>
<dbReference type="STRING" id="1317117.ATO7_11078"/>
<comment type="subcellular location">
    <subcellularLocation>
        <location evidence="1">Membrane</location>
    </subcellularLocation>
</comment>
<evidence type="ECO:0000259" key="6">
    <source>
        <dbReference type="Pfam" id="PF04116"/>
    </source>
</evidence>
<sequence>MTEQVPVIAAVLGSFVLLELVLRRFPWRGIAPRESWLDLAAFSQATFLVGPLIVYGSAAIEMWLLPNHAGAWSGVSWYWQLLAFLIFEDMVQYWWHRACHTFHWMWPLHKFHHTPPYMGVRIIWRNGFFYDLLLPNLWLAGILVYLGFGEVYFWYYLSKLVITMGAHSELRWDAPLYRYRALHPLAWLIERSISTPATHFAHHAYSADDGIGHYNGNYGNLLFFWDVLFGSARITRRYPARFGMPQEGGADPWYVLIFYPLFRRR</sequence>
<dbReference type="EMBL" id="AQQV01000003">
    <property type="protein sequence ID" value="ORE85831.1"/>
    <property type="molecule type" value="Genomic_DNA"/>
</dbReference>
<gene>
    <name evidence="7" type="ORF">ATO7_11078</name>
</gene>
<evidence type="ECO:0000256" key="3">
    <source>
        <dbReference type="ARBA" id="ARBA00022989"/>
    </source>
</evidence>
<feature type="transmembrane region" description="Helical" evidence="5">
    <location>
        <begin position="45"/>
        <end position="65"/>
    </location>
</feature>
<dbReference type="Proteomes" id="UP000192342">
    <property type="component" value="Unassembled WGS sequence"/>
</dbReference>
<dbReference type="GO" id="GO:0005506">
    <property type="term" value="F:iron ion binding"/>
    <property type="evidence" value="ECO:0007669"/>
    <property type="project" value="InterPro"/>
</dbReference>
<accession>A0A1Y1SB33</accession>
<dbReference type="GO" id="GO:0016020">
    <property type="term" value="C:membrane"/>
    <property type="evidence" value="ECO:0007669"/>
    <property type="project" value="UniProtKB-SubCell"/>
</dbReference>
<feature type="transmembrane region" description="Helical" evidence="5">
    <location>
        <begin position="6"/>
        <end position="25"/>
    </location>
</feature>
<comment type="caution">
    <text evidence="7">The sequence shown here is derived from an EMBL/GenBank/DDBJ whole genome shotgun (WGS) entry which is preliminary data.</text>
</comment>
<reference evidence="7 8" key="1">
    <citation type="submission" date="2013-04" db="EMBL/GenBank/DDBJ databases">
        <title>Oceanococcus atlanticus 22II-S10r2 Genome Sequencing.</title>
        <authorList>
            <person name="Lai Q."/>
            <person name="Li G."/>
            <person name="Shao Z."/>
        </authorList>
    </citation>
    <scope>NUCLEOTIDE SEQUENCE [LARGE SCALE GENOMIC DNA]</scope>
    <source>
        <strain evidence="7 8">22II-S10r2</strain>
    </source>
</reference>
<organism evidence="7 8">
    <name type="scientific">Oceanococcus atlanticus</name>
    <dbReference type="NCBI Taxonomy" id="1317117"/>
    <lineage>
        <taxon>Bacteria</taxon>
        <taxon>Pseudomonadati</taxon>
        <taxon>Pseudomonadota</taxon>
        <taxon>Gammaproteobacteria</taxon>
        <taxon>Chromatiales</taxon>
        <taxon>Oceanococcaceae</taxon>
        <taxon>Oceanococcus</taxon>
    </lineage>
</organism>
<keyword evidence="4 5" id="KW-0472">Membrane</keyword>
<name>A0A1Y1SB33_9GAMM</name>
<evidence type="ECO:0000256" key="2">
    <source>
        <dbReference type="ARBA" id="ARBA00022692"/>
    </source>
</evidence>
<dbReference type="Pfam" id="PF04116">
    <property type="entry name" value="FA_hydroxylase"/>
    <property type="match status" value="1"/>
</dbReference>
<dbReference type="InterPro" id="IPR050307">
    <property type="entry name" value="Sterol_Desaturase_Related"/>
</dbReference>
<feature type="domain" description="Fatty acid hydroxylase" evidence="6">
    <location>
        <begin position="82"/>
        <end position="231"/>
    </location>
</feature>
<feature type="transmembrane region" description="Helical" evidence="5">
    <location>
        <begin position="77"/>
        <end position="95"/>
    </location>
</feature>
<evidence type="ECO:0000256" key="1">
    <source>
        <dbReference type="ARBA" id="ARBA00004370"/>
    </source>
</evidence>
<keyword evidence="3 5" id="KW-1133">Transmembrane helix</keyword>
<keyword evidence="2 5" id="KW-0812">Transmembrane</keyword>
<dbReference type="GO" id="GO:0016491">
    <property type="term" value="F:oxidoreductase activity"/>
    <property type="evidence" value="ECO:0007669"/>
    <property type="project" value="InterPro"/>
</dbReference>
<keyword evidence="8" id="KW-1185">Reference proteome</keyword>